<keyword evidence="2" id="KW-1185">Reference proteome</keyword>
<dbReference type="Proteomes" id="UP000324159">
    <property type="component" value="Unassembled WGS sequence"/>
</dbReference>
<reference evidence="1 2" key="1">
    <citation type="submission" date="2019-07" db="EMBL/GenBank/DDBJ databases">
        <title>Genomic Encyclopedia of Type Strains, Phase IV (KMG-IV): sequencing the most valuable type-strain genomes for metagenomic binning, comparative biology and taxonomic classification.</title>
        <authorList>
            <person name="Goeker M."/>
        </authorList>
    </citation>
    <scope>NUCLEOTIDE SEQUENCE [LARGE SCALE GENOMIC DNA]</scope>
    <source>
        <strain evidence="1 2">SS015</strain>
    </source>
</reference>
<evidence type="ECO:0000313" key="1">
    <source>
        <dbReference type="EMBL" id="TYO99662.1"/>
    </source>
</evidence>
<evidence type="ECO:0000313" key="2">
    <source>
        <dbReference type="Proteomes" id="UP000324159"/>
    </source>
</evidence>
<organism evidence="1 2">
    <name type="scientific">Geothermobacter ehrlichii</name>
    <dbReference type="NCBI Taxonomy" id="213224"/>
    <lineage>
        <taxon>Bacteria</taxon>
        <taxon>Pseudomonadati</taxon>
        <taxon>Thermodesulfobacteriota</taxon>
        <taxon>Desulfuromonadia</taxon>
        <taxon>Desulfuromonadales</taxon>
        <taxon>Geothermobacteraceae</taxon>
        <taxon>Geothermobacter</taxon>
    </lineage>
</organism>
<dbReference type="RefSeq" id="WP_148894963.1">
    <property type="nucleotide sequence ID" value="NZ_VNIB01000002.1"/>
</dbReference>
<sequence>MKTNLEQRQLTRREIKDLRVLIRFTEVYCRAHHPDRERRPLQLTEDAGLNAGRFRFCDECVEFLDYAVQRRLRCPLDPKPACKHCPVHCYKPQMRQRVREVMRFAGPYLMKRGRLDLLWHYLF</sequence>
<proteinExistence type="predicted"/>
<dbReference type="NCBIfam" id="NF007714">
    <property type="entry name" value="PRK10410.1-2"/>
    <property type="match status" value="1"/>
</dbReference>
<gene>
    <name evidence="1" type="ORF">EDC39_102187</name>
</gene>
<dbReference type="AlphaFoldDB" id="A0A5D3WLR6"/>
<protein>
    <submittedName>
        <fullName evidence="1">YbgA-like uncharacterized protein</fullName>
    </submittedName>
</protein>
<dbReference type="OrthoDB" id="5344095at2"/>
<dbReference type="Pfam" id="PF11756">
    <property type="entry name" value="YgbA_NO"/>
    <property type="match status" value="1"/>
</dbReference>
<comment type="caution">
    <text evidence="1">The sequence shown here is derived from an EMBL/GenBank/DDBJ whole genome shotgun (WGS) entry which is preliminary data.</text>
</comment>
<name>A0A5D3WLR6_9BACT</name>
<dbReference type="EMBL" id="VNIB01000002">
    <property type="protein sequence ID" value="TYO99662.1"/>
    <property type="molecule type" value="Genomic_DNA"/>
</dbReference>
<dbReference type="InterPro" id="IPR020483">
    <property type="entry name" value="Uncharacterised_YgbA"/>
</dbReference>
<accession>A0A5D3WLR6</accession>